<dbReference type="EMBL" id="JACEFO010002227">
    <property type="protein sequence ID" value="KAF8672017.1"/>
    <property type="molecule type" value="Genomic_DNA"/>
</dbReference>
<comment type="caution">
    <text evidence="2">The sequence shown here is derived from an EMBL/GenBank/DDBJ whole genome shotgun (WGS) entry which is preliminary data.</text>
</comment>
<protein>
    <submittedName>
        <fullName evidence="2">Uncharacterized protein</fullName>
    </submittedName>
</protein>
<name>A0A835EAW5_9POAL</name>
<proteinExistence type="predicted"/>
<evidence type="ECO:0000256" key="1">
    <source>
        <dbReference type="SAM" id="MobiDB-lite"/>
    </source>
</evidence>
<accession>A0A835EAW5</accession>
<feature type="region of interest" description="Disordered" evidence="1">
    <location>
        <begin position="132"/>
        <end position="154"/>
    </location>
</feature>
<evidence type="ECO:0000313" key="3">
    <source>
        <dbReference type="Proteomes" id="UP000636709"/>
    </source>
</evidence>
<reference evidence="2" key="1">
    <citation type="submission" date="2020-07" db="EMBL/GenBank/DDBJ databases">
        <title>Genome sequence and genetic diversity analysis of an under-domesticated orphan crop, white fonio (Digitaria exilis).</title>
        <authorList>
            <person name="Bennetzen J.L."/>
            <person name="Chen S."/>
            <person name="Ma X."/>
            <person name="Wang X."/>
            <person name="Yssel A.E.J."/>
            <person name="Chaluvadi S.R."/>
            <person name="Johnson M."/>
            <person name="Gangashetty P."/>
            <person name="Hamidou F."/>
            <person name="Sanogo M.D."/>
            <person name="Zwaenepoel A."/>
            <person name="Wallace J."/>
            <person name="Van De Peer Y."/>
            <person name="Van Deynze A."/>
        </authorList>
    </citation>
    <scope>NUCLEOTIDE SEQUENCE</scope>
    <source>
        <tissue evidence="2">Leaves</tissue>
    </source>
</reference>
<feature type="compositionally biased region" description="Basic residues" evidence="1">
    <location>
        <begin position="163"/>
        <end position="173"/>
    </location>
</feature>
<sequence>MAHSSNTVSTARMLLFSPLFSYTRPPCRCLCPAPVKARHRPTLDMRPRRLHHPPGIPHGRAPPAILPPSPCGEPCTSQTTGEKKEDQKFGEIESLCTAENSDATQPKEKVKAKEELGGVDSWCTIERVTLKTKEKPKDQKEKEKEKKQKEKEIEIEKEIEKEKKKKTLKKPKKSKDNAHGFIDTQDHDILCLLLAPKRTKEEIVVTVLHMVRC</sequence>
<gene>
    <name evidence="2" type="ORF">HU200_049795</name>
</gene>
<feature type="region of interest" description="Disordered" evidence="1">
    <location>
        <begin position="45"/>
        <end position="88"/>
    </location>
</feature>
<feature type="region of interest" description="Disordered" evidence="1">
    <location>
        <begin position="161"/>
        <end position="180"/>
    </location>
</feature>
<keyword evidence="3" id="KW-1185">Reference proteome</keyword>
<dbReference type="Proteomes" id="UP000636709">
    <property type="component" value="Unassembled WGS sequence"/>
</dbReference>
<dbReference type="AlphaFoldDB" id="A0A835EAW5"/>
<organism evidence="2 3">
    <name type="scientific">Digitaria exilis</name>
    <dbReference type="NCBI Taxonomy" id="1010633"/>
    <lineage>
        <taxon>Eukaryota</taxon>
        <taxon>Viridiplantae</taxon>
        <taxon>Streptophyta</taxon>
        <taxon>Embryophyta</taxon>
        <taxon>Tracheophyta</taxon>
        <taxon>Spermatophyta</taxon>
        <taxon>Magnoliopsida</taxon>
        <taxon>Liliopsida</taxon>
        <taxon>Poales</taxon>
        <taxon>Poaceae</taxon>
        <taxon>PACMAD clade</taxon>
        <taxon>Panicoideae</taxon>
        <taxon>Panicodae</taxon>
        <taxon>Paniceae</taxon>
        <taxon>Anthephorinae</taxon>
        <taxon>Digitaria</taxon>
    </lineage>
</organism>
<evidence type="ECO:0000313" key="2">
    <source>
        <dbReference type="EMBL" id="KAF8672017.1"/>
    </source>
</evidence>